<dbReference type="UniPathway" id="UPA00282"/>
<dbReference type="OrthoDB" id="4503239at2"/>
<dbReference type="GO" id="GO:0004144">
    <property type="term" value="F:diacylglycerol O-acyltransferase activity"/>
    <property type="evidence" value="ECO:0007669"/>
    <property type="project" value="InterPro"/>
</dbReference>
<dbReference type="STRING" id="1538463.B0T36_06795"/>
<gene>
    <name evidence="4" type="ORF">B0T46_02715</name>
</gene>
<dbReference type="Pfam" id="PF06974">
    <property type="entry name" value="WS_DGAT_C"/>
    <property type="match status" value="1"/>
</dbReference>
<sequence length="454" mass="49584">MRESQLAANDAAYYYFRYSGRVTDWPMWWVFESETGAPSADEIVRHFSARAEVLEPLRRRVHDVPGGFAHPFWGVDDSPIDSHIVTHPGELDWPGCLDRMGAVLSQPLDARISAWQLHVFPEVSGVPTLTGAGTVVMMHISHALMAGPAMTSLSEALFAATPEPVRIDGLGPAAKRPPLTRAAIAGALRWPWQVLQFNAAVRAENRRIDRDGDDGGPSTPPRSRTVFNRRVGPERAMRTFPLRLQDVRIPGVTVTAVGLTAISRAMQRYLDERGETCPDDLAAYVTIAVPEATVMGVNRVGADVVDLSPALPDLAGRAEAVDATLRVRRRSASSRRELNRLELVDRLPSRVYRARFGTLWPDDPAAPAVAHTILTSIKCEPTAEWSLLGRRFRFAGMLPPVYPDIGLAHSFVGAGDSFTVSAACDPDIVADFDDYCALLRESIHEVTAAVGAAK</sequence>
<proteinExistence type="predicted"/>
<evidence type="ECO:0000259" key="2">
    <source>
        <dbReference type="Pfam" id="PF03007"/>
    </source>
</evidence>
<dbReference type="InterPro" id="IPR009721">
    <property type="entry name" value="O-acyltransferase_WSD1_C"/>
</dbReference>
<organism evidence="4 5">
    <name type="scientific">Nocardia donostiensis</name>
    <dbReference type="NCBI Taxonomy" id="1538463"/>
    <lineage>
        <taxon>Bacteria</taxon>
        <taxon>Bacillati</taxon>
        <taxon>Actinomycetota</taxon>
        <taxon>Actinomycetes</taxon>
        <taxon>Mycobacteriales</taxon>
        <taxon>Nocardiaceae</taxon>
        <taxon>Nocardia</taxon>
    </lineage>
</organism>
<dbReference type="InterPro" id="IPR004255">
    <property type="entry name" value="O-acyltransferase_WSD1_N"/>
</dbReference>
<dbReference type="AlphaFoldDB" id="A0A1W0BA37"/>
<dbReference type="Proteomes" id="UP000188836">
    <property type="component" value="Unassembled WGS sequence"/>
</dbReference>
<dbReference type="Pfam" id="PF03007">
    <property type="entry name" value="WS_DGAT_cat"/>
    <property type="match status" value="1"/>
</dbReference>
<protein>
    <submittedName>
        <fullName evidence="4">Uncharacterized protein</fullName>
    </submittedName>
</protein>
<dbReference type="GO" id="GO:0019432">
    <property type="term" value="P:triglyceride biosynthetic process"/>
    <property type="evidence" value="ECO:0007669"/>
    <property type="project" value="UniProtKB-UniPathway"/>
</dbReference>
<feature type="region of interest" description="Disordered" evidence="1">
    <location>
        <begin position="206"/>
        <end position="227"/>
    </location>
</feature>
<comment type="caution">
    <text evidence="4">The sequence shown here is derived from an EMBL/GenBank/DDBJ whole genome shotgun (WGS) entry which is preliminary data.</text>
</comment>
<accession>A0A1W0BA37</accession>
<dbReference type="EMBL" id="MUMY01000002">
    <property type="protein sequence ID" value="ONM50034.1"/>
    <property type="molecule type" value="Genomic_DNA"/>
</dbReference>
<evidence type="ECO:0000259" key="3">
    <source>
        <dbReference type="Pfam" id="PF06974"/>
    </source>
</evidence>
<dbReference type="RefSeq" id="WP_077114854.1">
    <property type="nucleotide sequence ID" value="NZ_MUKP01000019.1"/>
</dbReference>
<evidence type="ECO:0000313" key="5">
    <source>
        <dbReference type="Proteomes" id="UP000188836"/>
    </source>
</evidence>
<keyword evidence="5" id="KW-1185">Reference proteome</keyword>
<name>A0A1W0BA37_9NOCA</name>
<feature type="domain" description="O-acyltransferase WSD1 C-terminal" evidence="3">
    <location>
        <begin position="298"/>
        <end position="445"/>
    </location>
</feature>
<evidence type="ECO:0000313" key="4">
    <source>
        <dbReference type="EMBL" id="ONM50034.1"/>
    </source>
</evidence>
<reference evidence="4 5" key="1">
    <citation type="journal article" date="2016" name="Antonie Van Leeuwenhoek">
        <title>Nocardia donostiensis sp. nov., isolated from human respiratory specimens.</title>
        <authorList>
            <person name="Ercibengoa M."/>
            <person name="Bell M."/>
            <person name="Marimon J.M."/>
            <person name="Humrighouse B."/>
            <person name="Klenk H.P."/>
            <person name="Potter G."/>
            <person name="Perez-Trallero E."/>
        </authorList>
    </citation>
    <scope>NUCLEOTIDE SEQUENCE [LARGE SCALE GENOMIC DNA]</scope>
    <source>
        <strain evidence="4 5">X1655</strain>
    </source>
</reference>
<evidence type="ECO:0000256" key="1">
    <source>
        <dbReference type="SAM" id="MobiDB-lite"/>
    </source>
</evidence>
<feature type="domain" description="O-acyltransferase WSD1-like N-terminal" evidence="2">
    <location>
        <begin position="25"/>
        <end position="248"/>
    </location>
</feature>